<sequence>MFMKSMRSANGRNAVRCPLRLLSVVLAVLFAVAGCGGGHPHSGSRAVDPKAPPEAFPQDPTATIQGDWPSPGTGHDPADVVALGARLAYAYDQDDDTGITAFRLDNGDAAWHTTVPEGSSVAQAPRLTGNTVIGAFATTKNGSGTYADRHGISVAAMEADTGKTLWTREIATDSVSDNTAGTAVPHVVGADAQHVLVASYEQGFSETPPLSVLLDTRTGRVIWTDTDFKGVDLEESVAVGIRDDGDLAGKSTSDGRQQWSRDLRLGEIRTMDPGPGLTFADGTAAGGTLLIDAATGTTRLNSGDTSLLDCHYDGWNTTICAGADGSGNAVVWAVDVRTSHVLWRLPDPSANRVAPEITSAWHGVVYAQADQAMTLDTRTGKDLRTNTGPISPTMANDGYGLVYDDSDRTIDVYRAAGRSVSD</sequence>
<dbReference type="Proteomes" id="UP000242427">
    <property type="component" value="Unassembled WGS sequence"/>
</dbReference>
<dbReference type="PANTHER" id="PTHR34512:SF30">
    <property type="entry name" value="OUTER MEMBRANE PROTEIN ASSEMBLY FACTOR BAMB"/>
    <property type="match status" value="1"/>
</dbReference>
<dbReference type="OrthoDB" id="3418419at2"/>
<feature type="region of interest" description="Disordered" evidence="1">
    <location>
        <begin position="40"/>
        <end position="77"/>
    </location>
</feature>
<dbReference type="AlphaFoldDB" id="A0A9X7PJU2"/>
<feature type="domain" description="Pyrrolo-quinoline quinone repeat" evidence="2">
    <location>
        <begin position="93"/>
        <end position="260"/>
    </location>
</feature>
<organism evidence="3 4">
    <name type="scientific">Streptosporangium nondiastaticum</name>
    <dbReference type="NCBI Taxonomy" id="35764"/>
    <lineage>
        <taxon>Bacteria</taxon>
        <taxon>Bacillati</taxon>
        <taxon>Actinomycetota</taxon>
        <taxon>Actinomycetes</taxon>
        <taxon>Streptosporangiales</taxon>
        <taxon>Streptosporangiaceae</taxon>
        <taxon>Streptosporangium</taxon>
    </lineage>
</organism>
<keyword evidence="4" id="KW-1185">Reference proteome</keyword>
<gene>
    <name evidence="3" type="ORF">B7P34_00880</name>
</gene>
<reference evidence="3 4" key="1">
    <citation type="submission" date="2018-03" db="EMBL/GenBank/DDBJ databases">
        <title>Chitinolytic properties of Streptosporangium nondiastaticum TBG75A20.</title>
        <authorList>
            <person name="Gayathri V."/>
            <person name="Shiburaj S."/>
        </authorList>
    </citation>
    <scope>NUCLEOTIDE SEQUENCE [LARGE SCALE GENOMIC DNA]</scope>
    <source>
        <strain evidence="3 4">TBG75A20</strain>
    </source>
</reference>
<evidence type="ECO:0000256" key="1">
    <source>
        <dbReference type="SAM" id="MobiDB-lite"/>
    </source>
</evidence>
<dbReference type="Gene3D" id="2.130.10.10">
    <property type="entry name" value="YVTN repeat-like/Quinoprotein amine dehydrogenase"/>
    <property type="match status" value="1"/>
</dbReference>
<dbReference type="EMBL" id="PXWG01000001">
    <property type="protein sequence ID" value="PSJ30595.1"/>
    <property type="molecule type" value="Genomic_DNA"/>
</dbReference>
<protein>
    <recommendedName>
        <fullName evidence="2">Pyrrolo-quinoline quinone repeat domain-containing protein</fullName>
    </recommendedName>
</protein>
<dbReference type="InterPro" id="IPR002372">
    <property type="entry name" value="PQQ_rpt_dom"/>
</dbReference>
<dbReference type="InterPro" id="IPR015943">
    <property type="entry name" value="WD40/YVTN_repeat-like_dom_sf"/>
</dbReference>
<name>A0A9X7PJU2_9ACTN</name>
<dbReference type="PROSITE" id="PS51257">
    <property type="entry name" value="PROKAR_LIPOPROTEIN"/>
    <property type="match status" value="1"/>
</dbReference>
<dbReference type="PANTHER" id="PTHR34512">
    <property type="entry name" value="CELL SURFACE PROTEIN"/>
    <property type="match status" value="1"/>
</dbReference>
<proteinExistence type="predicted"/>
<dbReference type="Pfam" id="PF13360">
    <property type="entry name" value="PQQ_2"/>
    <property type="match status" value="1"/>
</dbReference>
<accession>A0A9X7PJU2</accession>
<evidence type="ECO:0000259" key="2">
    <source>
        <dbReference type="Pfam" id="PF13360"/>
    </source>
</evidence>
<dbReference type="SUPFAM" id="SSF50998">
    <property type="entry name" value="Quinoprotein alcohol dehydrogenase-like"/>
    <property type="match status" value="1"/>
</dbReference>
<evidence type="ECO:0000313" key="3">
    <source>
        <dbReference type="EMBL" id="PSJ30595.1"/>
    </source>
</evidence>
<evidence type="ECO:0000313" key="4">
    <source>
        <dbReference type="Proteomes" id="UP000242427"/>
    </source>
</evidence>
<comment type="caution">
    <text evidence="3">The sequence shown here is derived from an EMBL/GenBank/DDBJ whole genome shotgun (WGS) entry which is preliminary data.</text>
</comment>
<dbReference type="InterPro" id="IPR011047">
    <property type="entry name" value="Quinoprotein_ADH-like_sf"/>
</dbReference>